<dbReference type="Proteomes" id="UP000054359">
    <property type="component" value="Unassembled WGS sequence"/>
</dbReference>
<comment type="subcellular location">
    <subcellularLocation>
        <location evidence="1 9">Chromosome</location>
        <location evidence="1 9">Centromere</location>
        <location evidence="1 9">Kinetochore</location>
    </subcellularLocation>
</comment>
<comment type="similarity">
    <text evidence="2 9">Belongs to the ZWILCH family.</text>
</comment>
<dbReference type="Gene3D" id="1.20.58.730">
    <property type="match status" value="1"/>
</dbReference>
<dbReference type="InterPro" id="IPR018630">
    <property type="entry name" value="Zwilch"/>
</dbReference>
<evidence type="ECO:0000256" key="2">
    <source>
        <dbReference type="ARBA" id="ARBA00009062"/>
    </source>
</evidence>
<dbReference type="AlphaFoldDB" id="A0A087UB21"/>
<reference evidence="10 11" key="1">
    <citation type="submission" date="2013-11" db="EMBL/GenBank/DDBJ databases">
        <title>Genome sequencing of Stegodyphus mimosarum.</title>
        <authorList>
            <person name="Bechsgaard J."/>
        </authorList>
    </citation>
    <scope>NUCLEOTIDE SEQUENCE [LARGE SCALE GENOMIC DNA]</scope>
</reference>
<evidence type="ECO:0000313" key="11">
    <source>
        <dbReference type="Proteomes" id="UP000054359"/>
    </source>
</evidence>
<evidence type="ECO:0000313" key="10">
    <source>
        <dbReference type="EMBL" id="KFM74560.1"/>
    </source>
</evidence>
<keyword evidence="6 9" id="KW-0995">Kinetochore</keyword>
<dbReference type="GO" id="GO:0007094">
    <property type="term" value="P:mitotic spindle assembly checkpoint signaling"/>
    <property type="evidence" value="ECO:0007669"/>
    <property type="project" value="UniProtKB-UniRule"/>
</dbReference>
<dbReference type="PANTHER" id="PTHR15995">
    <property type="entry name" value="PROTEIN ZWILCH HOMOLOG"/>
    <property type="match status" value="1"/>
</dbReference>
<feature type="non-terminal residue" evidence="10">
    <location>
        <position position="239"/>
    </location>
</feature>
<comment type="subunit">
    <text evidence="9">Component of the RZZ complex.</text>
</comment>
<evidence type="ECO:0000256" key="4">
    <source>
        <dbReference type="ARBA" id="ARBA00022618"/>
    </source>
</evidence>
<evidence type="ECO:0000256" key="1">
    <source>
        <dbReference type="ARBA" id="ARBA00004629"/>
    </source>
</evidence>
<dbReference type="GO" id="GO:0034501">
    <property type="term" value="P:protein localization to kinetochore"/>
    <property type="evidence" value="ECO:0007669"/>
    <property type="project" value="UniProtKB-UniRule"/>
</dbReference>
<keyword evidence="8 9" id="KW-0137">Centromere</keyword>
<evidence type="ECO:0000256" key="7">
    <source>
        <dbReference type="ARBA" id="ARBA00023306"/>
    </source>
</evidence>
<evidence type="ECO:0000256" key="6">
    <source>
        <dbReference type="ARBA" id="ARBA00022838"/>
    </source>
</evidence>
<dbReference type="GO" id="GO:0051301">
    <property type="term" value="P:cell division"/>
    <property type="evidence" value="ECO:0007669"/>
    <property type="project" value="UniProtKB-UniRule"/>
</dbReference>
<accession>A0A087UB21</accession>
<keyword evidence="11" id="KW-1185">Reference proteome</keyword>
<keyword evidence="7 9" id="KW-0131">Cell cycle</keyword>
<dbReference type="EMBL" id="KK119061">
    <property type="protein sequence ID" value="KFM74560.1"/>
    <property type="molecule type" value="Genomic_DNA"/>
</dbReference>
<proteinExistence type="inferred from homology"/>
<protein>
    <recommendedName>
        <fullName evidence="9">Protein zwilch</fullName>
    </recommendedName>
</protein>
<evidence type="ECO:0000256" key="8">
    <source>
        <dbReference type="ARBA" id="ARBA00023328"/>
    </source>
</evidence>
<dbReference type="PANTHER" id="PTHR15995:SF1">
    <property type="entry name" value="PROTEIN ZWILCH HOMOLOG"/>
    <property type="match status" value="1"/>
</dbReference>
<dbReference type="OMA" id="WLILKEC"/>
<keyword evidence="3 9" id="KW-0158">Chromosome</keyword>
<gene>
    <name evidence="10" type="ORF">X975_11441</name>
</gene>
<dbReference type="STRING" id="407821.A0A087UB21"/>
<sequence length="239" mass="27507">MMVHDKLESFDCAVLEACRNLDFTDKLWLILKECSSIEELIEALTYVFNALKEVNPPLIYEKKKSTVAVIARNLQKMPLSCPVVDEKLAKQMLLEIGIEKLQQDYVAIFVGMELASLEETNYFLQQDLFSPEAISCIKKFHCMLELTIIGLKSLGLCQMLLRELVRSAIRHYASTSDIDLQHFFSFQIPLYVIRPLLNKLRPTIWELSLLSSDGDYMKQSVHHFVTTPTVEHIFAPKSY</sequence>
<dbReference type="Pfam" id="PF09817">
    <property type="entry name" value="Zwilch"/>
    <property type="match status" value="1"/>
</dbReference>
<organism evidence="10 11">
    <name type="scientific">Stegodyphus mimosarum</name>
    <name type="common">African social velvet spider</name>
    <dbReference type="NCBI Taxonomy" id="407821"/>
    <lineage>
        <taxon>Eukaryota</taxon>
        <taxon>Metazoa</taxon>
        <taxon>Ecdysozoa</taxon>
        <taxon>Arthropoda</taxon>
        <taxon>Chelicerata</taxon>
        <taxon>Arachnida</taxon>
        <taxon>Araneae</taxon>
        <taxon>Araneomorphae</taxon>
        <taxon>Entelegynae</taxon>
        <taxon>Eresoidea</taxon>
        <taxon>Eresidae</taxon>
        <taxon>Stegodyphus</taxon>
    </lineage>
</organism>
<evidence type="ECO:0000256" key="9">
    <source>
        <dbReference type="RuleBase" id="RU369076"/>
    </source>
</evidence>
<comment type="function">
    <text evidence="9">Essential component of the mitotic checkpoint, which prevents cells from prematurely exiting mitosis. Required for the assembly of the dynein-dynactin and MAD1-MAD2 complexes onto kinetochores. Its function related to the spindle assembly machinery is proposed to depend on its association in the mitotic RZZ complex.</text>
</comment>
<evidence type="ECO:0000256" key="3">
    <source>
        <dbReference type="ARBA" id="ARBA00022454"/>
    </source>
</evidence>
<keyword evidence="4 9" id="KW-0132">Cell division</keyword>
<evidence type="ECO:0000256" key="5">
    <source>
        <dbReference type="ARBA" id="ARBA00022776"/>
    </source>
</evidence>
<dbReference type="Gene3D" id="1.10.287.1880">
    <property type="match status" value="1"/>
</dbReference>
<dbReference type="GO" id="GO:1990423">
    <property type="term" value="C:RZZ complex"/>
    <property type="evidence" value="ECO:0007669"/>
    <property type="project" value="UniProtKB-UniRule"/>
</dbReference>
<keyword evidence="5 9" id="KW-0498">Mitosis</keyword>
<name>A0A087UB21_STEMI</name>
<dbReference type="OrthoDB" id="5556307at2759"/>